<accession>A0A7J4JFZ8</accession>
<comment type="pathway">
    <text evidence="3">Carbohydrate metabolism; tricarboxylic acid cycle.</text>
</comment>
<comment type="cofactor">
    <cofactor evidence="2">
        <name>[4Fe-4S] cluster</name>
        <dbReference type="ChEBI" id="CHEBI:49883"/>
    </cofactor>
</comment>
<comment type="cofactor">
    <cofactor evidence="1">
        <name>[3Fe-4S] cluster</name>
        <dbReference type="ChEBI" id="CHEBI:21137"/>
    </cofactor>
</comment>
<evidence type="ECO:0000256" key="11">
    <source>
        <dbReference type="ARBA" id="ARBA00034078"/>
    </source>
</evidence>
<keyword evidence="6" id="KW-0001">2Fe-2S</keyword>
<dbReference type="InterPro" id="IPR025192">
    <property type="entry name" value="Succ_DH/fum_Rdtase_N"/>
</dbReference>
<keyword evidence="9" id="KW-0408">Iron</keyword>
<keyword evidence="8" id="KW-0560">Oxidoreductase</keyword>
<dbReference type="CDD" id="cd00207">
    <property type="entry name" value="fer2"/>
    <property type="match status" value="1"/>
</dbReference>
<dbReference type="GO" id="GO:0051537">
    <property type="term" value="F:2 iron, 2 sulfur cluster binding"/>
    <property type="evidence" value="ECO:0007669"/>
    <property type="project" value="UniProtKB-KW"/>
</dbReference>
<dbReference type="GO" id="GO:0046872">
    <property type="term" value="F:metal ion binding"/>
    <property type="evidence" value="ECO:0007669"/>
    <property type="project" value="UniProtKB-KW"/>
</dbReference>
<dbReference type="GO" id="GO:0016491">
    <property type="term" value="F:oxidoreductase activity"/>
    <property type="evidence" value="ECO:0007669"/>
    <property type="project" value="UniProtKB-KW"/>
</dbReference>
<dbReference type="InterPro" id="IPR001041">
    <property type="entry name" value="2Fe-2S_ferredoxin-type"/>
</dbReference>
<dbReference type="GO" id="GO:0022904">
    <property type="term" value="P:respiratory electron transport chain"/>
    <property type="evidence" value="ECO:0007669"/>
    <property type="project" value="TreeGrafter"/>
</dbReference>
<sequence length="241" mass="27175">MKVRVYRSDARQRDAKLIAYDVPYTKGMRVLTALEFIQEHLDPTLSFRWNCGAGQCGSCAAEVNGKPVLTCKTEIREGMQDLSVFPLKVFPPVKDLVVDFAPAQKKLKDLRAHFTPAREKKPGEFYRLQEWQVQAAQEMRKCIDCFICYDVCHVLRDAPHLNFVGPRNLVKAAAQEFHPLNVVNRAPLVEQGGLSACNVTRCCTESCPQGIQITQNAIIPFKERAVSAKDPFGKLLRKVLK</sequence>
<evidence type="ECO:0000259" key="12">
    <source>
        <dbReference type="PROSITE" id="PS51085"/>
    </source>
</evidence>
<dbReference type="Gene3D" id="1.10.1060.10">
    <property type="entry name" value="Alpha-helical ferredoxin"/>
    <property type="match status" value="1"/>
</dbReference>
<comment type="similarity">
    <text evidence="4">Belongs to the succinate dehydrogenase/fumarate reductase iron-sulfur protein family.</text>
</comment>
<dbReference type="PANTHER" id="PTHR11921">
    <property type="entry name" value="SUCCINATE DEHYDROGENASE IRON-SULFUR PROTEIN"/>
    <property type="match status" value="1"/>
</dbReference>
<dbReference type="PROSITE" id="PS51085">
    <property type="entry name" value="2FE2S_FER_2"/>
    <property type="match status" value="1"/>
</dbReference>
<dbReference type="EMBL" id="DUGH01000117">
    <property type="protein sequence ID" value="HIH16701.1"/>
    <property type="molecule type" value="Genomic_DNA"/>
</dbReference>
<evidence type="ECO:0000256" key="6">
    <source>
        <dbReference type="ARBA" id="ARBA00022714"/>
    </source>
</evidence>
<evidence type="ECO:0000256" key="2">
    <source>
        <dbReference type="ARBA" id="ARBA00001966"/>
    </source>
</evidence>
<proteinExistence type="inferred from homology"/>
<evidence type="ECO:0000256" key="3">
    <source>
        <dbReference type="ARBA" id="ARBA00005163"/>
    </source>
</evidence>
<evidence type="ECO:0000256" key="8">
    <source>
        <dbReference type="ARBA" id="ARBA00023002"/>
    </source>
</evidence>
<feature type="domain" description="2Fe-2S ferredoxin-type" evidence="12">
    <location>
        <begin position="1"/>
        <end position="90"/>
    </location>
</feature>
<dbReference type="InterPro" id="IPR012675">
    <property type="entry name" value="Beta-grasp_dom_sf"/>
</dbReference>
<dbReference type="InterPro" id="IPR050573">
    <property type="entry name" value="SDH/FRD_Iron-Sulfur"/>
</dbReference>
<protein>
    <submittedName>
        <fullName evidence="13">2Fe-2S iron-sulfur cluster binding domain-containing protein</fullName>
    </submittedName>
</protein>
<keyword evidence="7" id="KW-0479">Metal-binding</keyword>
<dbReference type="GO" id="GO:0051539">
    <property type="term" value="F:4 iron, 4 sulfur cluster binding"/>
    <property type="evidence" value="ECO:0007669"/>
    <property type="project" value="UniProtKB-KW"/>
</dbReference>
<reference evidence="14" key="1">
    <citation type="journal article" date="2020" name="bioRxiv">
        <title>A rank-normalized archaeal taxonomy based on genome phylogeny resolves widespread incomplete and uneven classifications.</title>
        <authorList>
            <person name="Rinke C."/>
            <person name="Chuvochina M."/>
            <person name="Mussig A.J."/>
            <person name="Chaumeil P.-A."/>
            <person name="Waite D.W."/>
            <person name="Whitman W.B."/>
            <person name="Parks D.H."/>
            <person name="Hugenholtz P."/>
        </authorList>
    </citation>
    <scope>NUCLEOTIDE SEQUENCE [LARGE SCALE GENOMIC DNA]</scope>
</reference>
<dbReference type="SUPFAM" id="SSF46548">
    <property type="entry name" value="alpha-helical ferredoxin"/>
    <property type="match status" value="1"/>
</dbReference>
<evidence type="ECO:0000256" key="4">
    <source>
        <dbReference type="ARBA" id="ARBA00009433"/>
    </source>
</evidence>
<evidence type="ECO:0000313" key="13">
    <source>
        <dbReference type="EMBL" id="HIH16701.1"/>
    </source>
</evidence>
<dbReference type="GO" id="GO:0006099">
    <property type="term" value="P:tricarboxylic acid cycle"/>
    <property type="evidence" value="ECO:0007669"/>
    <property type="project" value="InterPro"/>
</dbReference>
<name>A0A7J4JFZ8_9ARCH</name>
<dbReference type="InterPro" id="IPR004489">
    <property type="entry name" value="Succ_DH/fum_Rdtase_Fe-S"/>
</dbReference>
<evidence type="ECO:0000313" key="14">
    <source>
        <dbReference type="Proteomes" id="UP000564964"/>
    </source>
</evidence>
<evidence type="ECO:0000256" key="1">
    <source>
        <dbReference type="ARBA" id="ARBA00001927"/>
    </source>
</evidence>
<dbReference type="PROSITE" id="PS00197">
    <property type="entry name" value="2FE2S_FER_1"/>
    <property type="match status" value="1"/>
</dbReference>
<organism evidence="13 14">
    <name type="scientific">Candidatus Iainarchaeum sp</name>
    <dbReference type="NCBI Taxonomy" id="3101447"/>
    <lineage>
        <taxon>Archaea</taxon>
        <taxon>Candidatus Iainarchaeota</taxon>
        <taxon>Candidatus Iainarchaeia</taxon>
        <taxon>Candidatus Iainarchaeales</taxon>
        <taxon>Candidatus Iainarchaeaceae</taxon>
        <taxon>Candidatus Iainarchaeum</taxon>
    </lineage>
</organism>
<dbReference type="InterPro" id="IPR017896">
    <property type="entry name" value="4Fe4S_Fe-S-bd"/>
</dbReference>
<evidence type="ECO:0000256" key="9">
    <source>
        <dbReference type="ARBA" id="ARBA00023004"/>
    </source>
</evidence>
<dbReference type="GO" id="GO:0005886">
    <property type="term" value="C:plasma membrane"/>
    <property type="evidence" value="ECO:0007669"/>
    <property type="project" value="TreeGrafter"/>
</dbReference>
<dbReference type="InterPro" id="IPR009051">
    <property type="entry name" value="Helical_ferredxn"/>
</dbReference>
<comment type="caution">
    <text evidence="13">The sequence shown here is derived from an EMBL/GenBank/DDBJ whole genome shotgun (WGS) entry which is preliminary data.</text>
</comment>
<evidence type="ECO:0000256" key="5">
    <source>
        <dbReference type="ARBA" id="ARBA00022485"/>
    </source>
</evidence>
<evidence type="ECO:0000256" key="7">
    <source>
        <dbReference type="ARBA" id="ARBA00022723"/>
    </source>
</evidence>
<comment type="cofactor">
    <cofactor evidence="11">
        <name>[2Fe-2S] cluster</name>
        <dbReference type="ChEBI" id="CHEBI:190135"/>
    </cofactor>
</comment>
<gene>
    <name evidence="13" type="ORF">HA252_04820</name>
</gene>
<dbReference type="Pfam" id="PF13085">
    <property type="entry name" value="Fer2_3"/>
    <property type="match status" value="1"/>
</dbReference>
<dbReference type="InterPro" id="IPR006058">
    <property type="entry name" value="2Fe2S_fd_BS"/>
</dbReference>
<dbReference type="Pfam" id="PF13183">
    <property type="entry name" value="Fer4_8"/>
    <property type="match status" value="1"/>
</dbReference>
<dbReference type="InterPro" id="IPR036010">
    <property type="entry name" value="2Fe-2S_ferredoxin-like_sf"/>
</dbReference>
<dbReference type="PANTHER" id="PTHR11921:SF29">
    <property type="entry name" value="SUCCINATE DEHYDROGENASE [UBIQUINONE] IRON-SULFUR SUBUNIT, MITOCHONDRIAL"/>
    <property type="match status" value="1"/>
</dbReference>
<dbReference type="GO" id="GO:0009055">
    <property type="term" value="F:electron transfer activity"/>
    <property type="evidence" value="ECO:0007669"/>
    <property type="project" value="InterPro"/>
</dbReference>
<dbReference type="NCBIfam" id="TIGR00384">
    <property type="entry name" value="dhsB"/>
    <property type="match status" value="1"/>
</dbReference>
<dbReference type="Proteomes" id="UP000564964">
    <property type="component" value="Unassembled WGS sequence"/>
</dbReference>
<keyword evidence="10" id="KW-0411">Iron-sulfur</keyword>
<dbReference type="Gene3D" id="3.10.20.30">
    <property type="match status" value="1"/>
</dbReference>
<keyword evidence="5" id="KW-0004">4Fe-4S</keyword>
<evidence type="ECO:0000256" key="10">
    <source>
        <dbReference type="ARBA" id="ARBA00023014"/>
    </source>
</evidence>
<dbReference type="SUPFAM" id="SSF54292">
    <property type="entry name" value="2Fe-2S ferredoxin-like"/>
    <property type="match status" value="1"/>
</dbReference>
<dbReference type="AlphaFoldDB" id="A0A7J4JFZ8"/>